<dbReference type="STRING" id="5353.A0A1Q3EA77"/>
<feature type="compositionally biased region" description="Low complexity" evidence="1">
    <location>
        <begin position="135"/>
        <end position="161"/>
    </location>
</feature>
<dbReference type="Proteomes" id="UP000188533">
    <property type="component" value="Unassembled WGS sequence"/>
</dbReference>
<evidence type="ECO:0000313" key="4">
    <source>
        <dbReference type="EMBL" id="GAW04029.1"/>
    </source>
</evidence>
<feature type="chain" id="PRO_5012591681" description="Integral membrane protein" evidence="3">
    <location>
        <begin position="22"/>
        <end position="404"/>
    </location>
</feature>
<dbReference type="EMBL" id="BDGU01000173">
    <property type="protein sequence ID" value="GAW04029.1"/>
    <property type="molecule type" value="Genomic_DNA"/>
</dbReference>
<feature type="transmembrane region" description="Helical" evidence="2">
    <location>
        <begin position="338"/>
        <end position="359"/>
    </location>
</feature>
<evidence type="ECO:0000256" key="1">
    <source>
        <dbReference type="SAM" id="MobiDB-lite"/>
    </source>
</evidence>
<evidence type="ECO:0008006" key="6">
    <source>
        <dbReference type="Google" id="ProtNLM"/>
    </source>
</evidence>
<accession>A0A1Q3EA77</accession>
<feature type="region of interest" description="Disordered" evidence="1">
    <location>
        <begin position="126"/>
        <end position="163"/>
    </location>
</feature>
<keyword evidence="3" id="KW-0732">Signal</keyword>
<reference evidence="4 5" key="1">
    <citation type="submission" date="2016-08" db="EMBL/GenBank/DDBJ databases">
        <authorList>
            <consortium name="Lentinula edodes genome sequencing consortium"/>
            <person name="Sakamoto Y."/>
            <person name="Nakade K."/>
            <person name="Sato S."/>
            <person name="Yoshida Y."/>
            <person name="Miyazaki K."/>
            <person name="Natsume S."/>
            <person name="Konno N."/>
        </authorList>
    </citation>
    <scope>NUCLEOTIDE SEQUENCE [LARGE SCALE GENOMIC DNA]</scope>
    <source>
        <strain evidence="4 5">NBRC 111202</strain>
    </source>
</reference>
<protein>
    <recommendedName>
        <fullName evidence="6">Integral membrane protein</fullName>
    </recommendedName>
</protein>
<keyword evidence="2" id="KW-0812">Transmembrane</keyword>
<feature type="transmembrane region" description="Helical" evidence="2">
    <location>
        <begin position="298"/>
        <end position="317"/>
    </location>
</feature>
<gene>
    <name evidence="4" type="ORF">LENED_005792</name>
</gene>
<evidence type="ECO:0000313" key="5">
    <source>
        <dbReference type="Proteomes" id="UP000188533"/>
    </source>
</evidence>
<sequence length="404" mass="44100">MIARLPLALAVASALVHVASAQLQVLSPGGDNLWWVADNENLLVWNCNESQEQTFTVLVDNPNMASALAIIAEQPNYVCSLLVTKDQMGGLPVGTGYVVQLANPLNGTDVYAQSSAFEIKAAGSAYPSTTVSPESATFTPSSSGSSSSATTTSSDSTSSSSNDGFGVKASMSAVVVVMVWELRFHEGEVNLFWTYRSLTWAPVMFYLTRCLSFQTYHQYYSLALQMFIGVLLLLRTYALFERNFKVLVLLVAVGLALVIFGIVVLAWGRNEIQFPATVTMNQAGCRFWLDQRDASCLALVWGGMLLFDFLVFSLTLYKALTLQRDSRMTLLSVLMRDGTIYFGVMAISIIGNILTFLLGSSQTRGMATTFTNSISSIMISRLMFNLRDPSLSSVLRPSLRDATV</sequence>
<feature type="transmembrane region" description="Helical" evidence="2">
    <location>
        <begin position="219"/>
        <end position="240"/>
    </location>
</feature>
<keyword evidence="2" id="KW-1133">Transmembrane helix</keyword>
<dbReference type="AlphaFoldDB" id="A0A1Q3EA77"/>
<proteinExistence type="predicted"/>
<evidence type="ECO:0000256" key="3">
    <source>
        <dbReference type="SAM" id="SignalP"/>
    </source>
</evidence>
<keyword evidence="5" id="KW-1185">Reference proteome</keyword>
<name>A0A1Q3EA77_LENED</name>
<comment type="caution">
    <text evidence="4">The sequence shown here is derived from an EMBL/GenBank/DDBJ whole genome shotgun (WGS) entry which is preliminary data.</text>
</comment>
<evidence type="ECO:0000256" key="2">
    <source>
        <dbReference type="SAM" id="Phobius"/>
    </source>
</evidence>
<organism evidence="4 5">
    <name type="scientific">Lentinula edodes</name>
    <name type="common">Shiitake mushroom</name>
    <name type="synonym">Lentinus edodes</name>
    <dbReference type="NCBI Taxonomy" id="5353"/>
    <lineage>
        <taxon>Eukaryota</taxon>
        <taxon>Fungi</taxon>
        <taxon>Dikarya</taxon>
        <taxon>Basidiomycota</taxon>
        <taxon>Agaricomycotina</taxon>
        <taxon>Agaricomycetes</taxon>
        <taxon>Agaricomycetidae</taxon>
        <taxon>Agaricales</taxon>
        <taxon>Marasmiineae</taxon>
        <taxon>Omphalotaceae</taxon>
        <taxon>Lentinula</taxon>
    </lineage>
</organism>
<feature type="signal peptide" evidence="3">
    <location>
        <begin position="1"/>
        <end position="21"/>
    </location>
</feature>
<keyword evidence="2" id="KW-0472">Membrane</keyword>
<reference evidence="4 5" key="2">
    <citation type="submission" date="2017-02" db="EMBL/GenBank/DDBJ databases">
        <title>A genome survey and senescence transcriptome analysis in Lentinula edodes.</title>
        <authorList>
            <person name="Sakamoto Y."/>
            <person name="Nakade K."/>
            <person name="Sato S."/>
            <person name="Yoshida Y."/>
            <person name="Miyazaki K."/>
            <person name="Natsume S."/>
            <person name="Konno N."/>
        </authorList>
    </citation>
    <scope>NUCLEOTIDE SEQUENCE [LARGE SCALE GENOMIC DNA]</scope>
    <source>
        <strain evidence="4 5">NBRC 111202</strain>
    </source>
</reference>
<feature type="transmembrane region" description="Helical" evidence="2">
    <location>
        <begin position="247"/>
        <end position="267"/>
    </location>
</feature>